<proteinExistence type="predicted"/>
<gene>
    <name evidence="1" type="ORF">K435DRAFT_774813</name>
</gene>
<evidence type="ECO:0000313" key="1">
    <source>
        <dbReference type="EMBL" id="THV03666.1"/>
    </source>
</evidence>
<keyword evidence="2" id="KW-1185">Reference proteome</keyword>
<dbReference type="OrthoDB" id="3010166at2759"/>
<sequence>MEVMKLSAAPQHALLLRTSKLFYQLGRTALYRSIWITSSSSIIKLHQTFLATIGGGSLAAAVRRFELIHIDRDSPSLSVPLSIFLDSLFQILVCIRNVDHLQLYLEEENAIGAPLHRPLFLTAPFRKLSSFSTTLCSKHDHQCILHFLGNHPWIQHLSLTVLDRKFHRSVHLTDPTQNIELPELQSYSGPIEILKLIVPSTKNLSSIVIHSGERNEADIANFERDLKALEPLEKLETNSIHKALAIEVVVSPDNTAANVALKWLPKNLTSLSFQYNMSTAMSLGLQPSLVALYPFDPQQMKRFQRLTSFSMNCVASRKIDQAFGAVFPEIAKVVEVCPSLESIQIRGKVCNGHDLEKMHSKYVHTPAVS</sequence>
<dbReference type="AlphaFoldDB" id="A0A4V4HHQ8"/>
<protein>
    <recommendedName>
        <fullName evidence="3">F-box domain-containing protein</fullName>
    </recommendedName>
</protein>
<organism evidence="1 2">
    <name type="scientific">Dendrothele bispora (strain CBS 962.96)</name>
    <dbReference type="NCBI Taxonomy" id="1314807"/>
    <lineage>
        <taxon>Eukaryota</taxon>
        <taxon>Fungi</taxon>
        <taxon>Dikarya</taxon>
        <taxon>Basidiomycota</taxon>
        <taxon>Agaricomycotina</taxon>
        <taxon>Agaricomycetes</taxon>
        <taxon>Agaricomycetidae</taxon>
        <taxon>Agaricales</taxon>
        <taxon>Agaricales incertae sedis</taxon>
        <taxon>Dendrothele</taxon>
    </lineage>
</organism>
<accession>A0A4V4HHQ8</accession>
<dbReference type="EMBL" id="ML179064">
    <property type="protein sequence ID" value="THV03666.1"/>
    <property type="molecule type" value="Genomic_DNA"/>
</dbReference>
<name>A0A4V4HHQ8_DENBC</name>
<dbReference type="Proteomes" id="UP000297245">
    <property type="component" value="Unassembled WGS sequence"/>
</dbReference>
<evidence type="ECO:0008006" key="3">
    <source>
        <dbReference type="Google" id="ProtNLM"/>
    </source>
</evidence>
<evidence type="ECO:0000313" key="2">
    <source>
        <dbReference type="Proteomes" id="UP000297245"/>
    </source>
</evidence>
<reference evidence="1 2" key="1">
    <citation type="journal article" date="2019" name="Nat. Ecol. Evol.">
        <title>Megaphylogeny resolves global patterns of mushroom evolution.</title>
        <authorList>
            <person name="Varga T."/>
            <person name="Krizsan K."/>
            <person name="Foldi C."/>
            <person name="Dima B."/>
            <person name="Sanchez-Garcia M."/>
            <person name="Sanchez-Ramirez S."/>
            <person name="Szollosi G.J."/>
            <person name="Szarkandi J.G."/>
            <person name="Papp V."/>
            <person name="Albert L."/>
            <person name="Andreopoulos W."/>
            <person name="Angelini C."/>
            <person name="Antonin V."/>
            <person name="Barry K.W."/>
            <person name="Bougher N.L."/>
            <person name="Buchanan P."/>
            <person name="Buyck B."/>
            <person name="Bense V."/>
            <person name="Catcheside P."/>
            <person name="Chovatia M."/>
            <person name="Cooper J."/>
            <person name="Damon W."/>
            <person name="Desjardin D."/>
            <person name="Finy P."/>
            <person name="Geml J."/>
            <person name="Haridas S."/>
            <person name="Hughes K."/>
            <person name="Justo A."/>
            <person name="Karasinski D."/>
            <person name="Kautmanova I."/>
            <person name="Kiss B."/>
            <person name="Kocsube S."/>
            <person name="Kotiranta H."/>
            <person name="LaButti K.M."/>
            <person name="Lechner B.E."/>
            <person name="Liimatainen K."/>
            <person name="Lipzen A."/>
            <person name="Lukacs Z."/>
            <person name="Mihaltcheva S."/>
            <person name="Morgado L.N."/>
            <person name="Niskanen T."/>
            <person name="Noordeloos M.E."/>
            <person name="Ohm R.A."/>
            <person name="Ortiz-Santana B."/>
            <person name="Ovrebo C."/>
            <person name="Racz N."/>
            <person name="Riley R."/>
            <person name="Savchenko A."/>
            <person name="Shiryaev A."/>
            <person name="Soop K."/>
            <person name="Spirin V."/>
            <person name="Szebenyi C."/>
            <person name="Tomsovsky M."/>
            <person name="Tulloss R.E."/>
            <person name="Uehling J."/>
            <person name="Grigoriev I.V."/>
            <person name="Vagvolgyi C."/>
            <person name="Papp T."/>
            <person name="Martin F.M."/>
            <person name="Miettinen O."/>
            <person name="Hibbett D.S."/>
            <person name="Nagy L.G."/>
        </authorList>
    </citation>
    <scope>NUCLEOTIDE SEQUENCE [LARGE SCALE GENOMIC DNA]</scope>
    <source>
        <strain evidence="1 2">CBS 962.96</strain>
    </source>
</reference>